<comment type="caution">
    <text evidence="4">The sequence shown here is derived from an EMBL/GenBank/DDBJ whole genome shotgun (WGS) entry which is preliminary data.</text>
</comment>
<dbReference type="AlphaFoldDB" id="W9XN74"/>
<proteinExistence type="predicted"/>
<dbReference type="STRING" id="1182541.W9XN74"/>
<gene>
    <name evidence="4" type="ORF">A1O1_07743</name>
</gene>
<feature type="signal peptide" evidence="3">
    <location>
        <begin position="1"/>
        <end position="19"/>
    </location>
</feature>
<protein>
    <recommendedName>
        <fullName evidence="6">Mid2 domain-containing protein</fullName>
    </recommendedName>
</protein>
<accession>W9XN74</accession>
<dbReference type="RefSeq" id="XP_007726799.1">
    <property type="nucleotide sequence ID" value="XM_007728609.1"/>
</dbReference>
<dbReference type="eggNOG" id="ENOG502S9EF">
    <property type="taxonomic scope" value="Eukaryota"/>
</dbReference>
<reference evidence="4 5" key="1">
    <citation type="submission" date="2013-03" db="EMBL/GenBank/DDBJ databases">
        <title>The Genome Sequence of Capronia coronata CBS 617.96.</title>
        <authorList>
            <consortium name="The Broad Institute Genomics Platform"/>
            <person name="Cuomo C."/>
            <person name="de Hoog S."/>
            <person name="Gorbushina A."/>
            <person name="Walker B."/>
            <person name="Young S.K."/>
            <person name="Zeng Q."/>
            <person name="Gargeya S."/>
            <person name="Fitzgerald M."/>
            <person name="Haas B."/>
            <person name="Abouelleil A."/>
            <person name="Allen A.W."/>
            <person name="Alvarado L."/>
            <person name="Arachchi H.M."/>
            <person name="Berlin A.M."/>
            <person name="Chapman S.B."/>
            <person name="Gainer-Dewar J."/>
            <person name="Goldberg J."/>
            <person name="Griggs A."/>
            <person name="Gujja S."/>
            <person name="Hansen M."/>
            <person name="Howarth C."/>
            <person name="Imamovic A."/>
            <person name="Ireland A."/>
            <person name="Larimer J."/>
            <person name="McCowan C."/>
            <person name="Murphy C."/>
            <person name="Pearson M."/>
            <person name="Poon T.W."/>
            <person name="Priest M."/>
            <person name="Roberts A."/>
            <person name="Saif S."/>
            <person name="Shea T."/>
            <person name="Sisk P."/>
            <person name="Sykes S."/>
            <person name="Wortman J."/>
            <person name="Nusbaum C."/>
            <person name="Birren B."/>
        </authorList>
    </citation>
    <scope>NUCLEOTIDE SEQUENCE [LARGE SCALE GENOMIC DNA]</scope>
    <source>
        <strain evidence="4 5">CBS 617.96</strain>
    </source>
</reference>
<dbReference type="HOGENOM" id="CLU_053893_2_0_1"/>
<feature type="compositionally biased region" description="Polar residues" evidence="1">
    <location>
        <begin position="75"/>
        <end position="86"/>
    </location>
</feature>
<feature type="transmembrane region" description="Helical" evidence="2">
    <location>
        <begin position="204"/>
        <end position="225"/>
    </location>
</feature>
<evidence type="ECO:0000256" key="2">
    <source>
        <dbReference type="SAM" id="Phobius"/>
    </source>
</evidence>
<keyword evidence="2" id="KW-0472">Membrane</keyword>
<feature type="compositionally biased region" description="Low complexity" evidence="1">
    <location>
        <begin position="87"/>
        <end position="104"/>
    </location>
</feature>
<name>W9XN74_9EURO</name>
<keyword evidence="2" id="KW-1133">Transmembrane helix</keyword>
<feature type="chain" id="PRO_5004934759" description="Mid2 domain-containing protein" evidence="3">
    <location>
        <begin position="20"/>
        <end position="279"/>
    </location>
</feature>
<feature type="region of interest" description="Disordered" evidence="1">
    <location>
        <begin position="248"/>
        <end position="279"/>
    </location>
</feature>
<dbReference type="GeneID" id="19162598"/>
<keyword evidence="3" id="KW-0732">Signal</keyword>
<evidence type="ECO:0008006" key="6">
    <source>
        <dbReference type="Google" id="ProtNLM"/>
    </source>
</evidence>
<evidence type="ECO:0000313" key="5">
    <source>
        <dbReference type="Proteomes" id="UP000019484"/>
    </source>
</evidence>
<evidence type="ECO:0000256" key="3">
    <source>
        <dbReference type="SAM" id="SignalP"/>
    </source>
</evidence>
<keyword evidence="5" id="KW-1185">Reference proteome</keyword>
<feature type="region of interest" description="Disordered" evidence="1">
    <location>
        <begin position="37"/>
        <end position="104"/>
    </location>
</feature>
<feature type="compositionally biased region" description="Low complexity" evidence="1">
    <location>
        <begin position="41"/>
        <end position="65"/>
    </location>
</feature>
<dbReference type="Proteomes" id="UP000019484">
    <property type="component" value="Unassembled WGS sequence"/>
</dbReference>
<dbReference type="OrthoDB" id="5425782at2759"/>
<organism evidence="4 5">
    <name type="scientific">Capronia coronata CBS 617.96</name>
    <dbReference type="NCBI Taxonomy" id="1182541"/>
    <lineage>
        <taxon>Eukaryota</taxon>
        <taxon>Fungi</taxon>
        <taxon>Dikarya</taxon>
        <taxon>Ascomycota</taxon>
        <taxon>Pezizomycotina</taxon>
        <taxon>Eurotiomycetes</taxon>
        <taxon>Chaetothyriomycetidae</taxon>
        <taxon>Chaetothyriales</taxon>
        <taxon>Herpotrichiellaceae</taxon>
        <taxon>Capronia</taxon>
    </lineage>
</organism>
<evidence type="ECO:0000313" key="4">
    <source>
        <dbReference type="EMBL" id="EXJ81678.1"/>
    </source>
</evidence>
<sequence length="279" mass="28397">MHKLSFLLFGMFFASAVSADALDDAIALFKRQSVQLSTGGTDTTDTAAATATASETSSAAPTSSASDDDFTSSTLVTSPTASPTIVTESSTITQSPTQSPSTTIVVTTSTFTPTDSEGSTTTTEASVSTVTTSTITPSRTLITTSATQEVITTITSVSAGSTVHITSTSSSVVPVTTSVDPASLTSGSGKHGSSGLSDTAKKTIGGVVGGVGGALLLAGLAYTAWRIWGKKKNLHDDDLYDPNLNQDKLSANTGSESTPFRSTLDQYHQPGPVNTASNF</sequence>
<evidence type="ECO:0000256" key="1">
    <source>
        <dbReference type="SAM" id="MobiDB-lite"/>
    </source>
</evidence>
<dbReference type="EMBL" id="AMWN01000007">
    <property type="protein sequence ID" value="EXJ81678.1"/>
    <property type="molecule type" value="Genomic_DNA"/>
</dbReference>
<keyword evidence="2" id="KW-0812">Transmembrane</keyword>